<evidence type="ECO:0000256" key="5">
    <source>
        <dbReference type="ARBA" id="ARBA00022989"/>
    </source>
</evidence>
<dbReference type="GO" id="GO:0071222">
    <property type="term" value="P:cellular response to lipopolysaccharide"/>
    <property type="evidence" value="ECO:0007669"/>
    <property type="project" value="TreeGrafter"/>
</dbReference>
<evidence type="ECO:0000313" key="13">
    <source>
        <dbReference type="Proteomes" id="UP000646548"/>
    </source>
</evidence>
<comment type="caution">
    <text evidence="12">The sequence shown here is derived from an EMBL/GenBank/DDBJ whole genome shotgun (WGS) entry which is preliminary data.</text>
</comment>
<feature type="domain" description="Ig-like" evidence="11">
    <location>
        <begin position="1"/>
        <end position="95"/>
    </location>
</feature>
<evidence type="ECO:0000256" key="3">
    <source>
        <dbReference type="ARBA" id="ARBA00022692"/>
    </source>
</evidence>
<evidence type="ECO:0000256" key="7">
    <source>
        <dbReference type="ARBA" id="ARBA00023157"/>
    </source>
</evidence>
<dbReference type="GO" id="GO:0006955">
    <property type="term" value="P:immune response"/>
    <property type="evidence" value="ECO:0007669"/>
    <property type="project" value="TreeGrafter"/>
</dbReference>
<keyword evidence="7" id="KW-1015">Disulfide bond</keyword>
<gene>
    <name evidence="12" type="ORF">FQA47_016663</name>
</gene>
<dbReference type="SUPFAM" id="SSF48726">
    <property type="entry name" value="Immunoglobulin"/>
    <property type="match status" value="1"/>
</dbReference>
<evidence type="ECO:0000256" key="9">
    <source>
        <dbReference type="ARBA" id="ARBA00023180"/>
    </source>
</evidence>
<dbReference type="InterPro" id="IPR036179">
    <property type="entry name" value="Ig-like_dom_sf"/>
</dbReference>
<protein>
    <submittedName>
        <fullName evidence="12">HERV-H LTR-associating protein 2</fullName>
    </submittedName>
</protein>
<keyword evidence="4" id="KW-0732">Signal</keyword>
<dbReference type="InterPro" id="IPR013106">
    <property type="entry name" value="Ig_V-set"/>
</dbReference>
<dbReference type="GO" id="GO:0042130">
    <property type="term" value="P:negative regulation of T cell proliferation"/>
    <property type="evidence" value="ECO:0007669"/>
    <property type="project" value="TreeGrafter"/>
</dbReference>
<accession>A0A834F4S2</accession>
<dbReference type="InterPro" id="IPR013783">
    <property type="entry name" value="Ig-like_fold"/>
</dbReference>
<evidence type="ECO:0000313" key="12">
    <source>
        <dbReference type="EMBL" id="KAF6718232.1"/>
    </source>
</evidence>
<dbReference type="Pfam" id="PF07686">
    <property type="entry name" value="V-set"/>
    <property type="match status" value="1"/>
</dbReference>
<dbReference type="GO" id="GO:0009897">
    <property type="term" value="C:external side of plasma membrane"/>
    <property type="evidence" value="ECO:0007669"/>
    <property type="project" value="TreeGrafter"/>
</dbReference>
<keyword evidence="5" id="KW-1133">Transmembrane helix</keyword>
<evidence type="ECO:0000256" key="1">
    <source>
        <dbReference type="ARBA" id="ARBA00004251"/>
    </source>
</evidence>
<keyword evidence="9" id="KW-0325">Glycoprotein</keyword>
<evidence type="ECO:0000256" key="8">
    <source>
        <dbReference type="ARBA" id="ARBA00023170"/>
    </source>
</evidence>
<evidence type="ECO:0000256" key="4">
    <source>
        <dbReference type="ARBA" id="ARBA00022729"/>
    </source>
</evidence>
<keyword evidence="2" id="KW-1003">Cell membrane</keyword>
<dbReference type="Gene3D" id="2.60.40.10">
    <property type="entry name" value="Immunoglobulins"/>
    <property type="match status" value="1"/>
</dbReference>
<dbReference type="GO" id="GO:0031295">
    <property type="term" value="P:T cell costimulation"/>
    <property type="evidence" value="ECO:0007669"/>
    <property type="project" value="TreeGrafter"/>
</dbReference>
<keyword evidence="10" id="KW-0393">Immunoglobulin domain</keyword>
<dbReference type="GO" id="GO:0007166">
    <property type="term" value="P:cell surface receptor signaling pathway"/>
    <property type="evidence" value="ECO:0007669"/>
    <property type="project" value="TreeGrafter"/>
</dbReference>
<dbReference type="EMBL" id="WKFB01000764">
    <property type="protein sequence ID" value="KAF6718232.1"/>
    <property type="molecule type" value="Genomic_DNA"/>
</dbReference>
<dbReference type="InterPro" id="IPR051713">
    <property type="entry name" value="T-cell_Activation_Regulation"/>
</dbReference>
<keyword evidence="3" id="KW-0812">Transmembrane</keyword>
<dbReference type="InterPro" id="IPR007110">
    <property type="entry name" value="Ig-like_dom"/>
</dbReference>
<dbReference type="AlphaFoldDB" id="A0A834F4S2"/>
<evidence type="ECO:0000259" key="11">
    <source>
        <dbReference type="PROSITE" id="PS50835"/>
    </source>
</evidence>
<dbReference type="PANTHER" id="PTHR25466">
    <property type="entry name" value="T-LYMPHOCYTE ACTIVATION ANTIGEN"/>
    <property type="match status" value="1"/>
</dbReference>
<dbReference type="PANTHER" id="PTHR25466:SF14">
    <property type="entry name" value="BUTYROPHILIN SUBFAMILY 2 MEMBER A2-LIKE-RELATED"/>
    <property type="match status" value="1"/>
</dbReference>
<name>A0A834F4S2_ORYME</name>
<proteinExistence type="predicted"/>
<comment type="subcellular location">
    <subcellularLocation>
        <location evidence="1">Cell membrane</location>
        <topology evidence="1">Single-pass type I membrane protein</topology>
    </subcellularLocation>
</comment>
<dbReference type="FunFam" id="2.60.40.10:FF:000142">
    <property type="entry name" value="V-set domain-containing T-cell activation inhibitor 1"/>
    <property type="match status" value="1"/>
</dbReference>
<keyword evidence="8" id="KW-0675">Receptor</keyword>
<evidence type="ECO:0000256" key="10">
    <source>
        <dbReference type="ARBA" id="ARBA00023319"/>
    </source>
</evidence>
<keyword evidence="6" id="KW-0472">Membrane</keyword>
<reference evidence="12" key="1">
    <citation type="journal article" name="BMC Genomics">
        <title>Long-read sequencing and de novo genome assembly of marine medaka (Oryzias melastigma).</title>
        <authorList>
            <person name="Liang P."/>
            <person name="Saqib H.S.A."/>
            <person name="Ni X."/>
            <person name="Shen Y."/>
        </authorList>
    </citation>
    <scope>NUCLEOTIDE SEQUENCE</scope>
    <source>
        <strain evidence="12">Bigg-433</strain>
    </source>
</reference>
<dbReference type="GO" id="GO:0042102">
    <property type="term" value="P:positive regulation of T cell proliferation"/>
    <property type="evidence" value="ECO:0007669"/>
    <property type="project" value="TreeGrafter"/>
</dbReference>
<dbReference type="PROSITE" id="PS50835">
    <property type="entry name" value="IG_LIKE"/>
    <property type="match status" value="1"/>
</dbReference>
<evidence type="ECO:0000256" key="6">
    <source>
        <dbReference type="ARBA" id="ARBA00023136"/>
    </source>
</evidence>
<organism evidence="12 13">
    <name type="scientific">Oryzias melastigma</name>
    <name type="common">Marine medaka</name>
    <dbReference type="NCBI Taxonomy" id="30732"/>
    <lineage>
        <taxon>Eukaryota</taxon>
        <taxon>Metazoa</taxon>
        <taxon>Chordata</taxon>
        <taxon>Craniata</taxon>
        <taxon>Vertebrata</taxon>
        <taxon>Euteleostomi</taxon>
        <taxon>Actinopterygii</taxon>
        <taxon>Neopterygii</taxon>
        <taxon>Teleostei</taxon>
        <taxon>Neoteleostei</taxon>
        <taxon>Acanthomorphata</taxon>
        <taxon>Ovalentaria</taxon>
        <taxon>Atherinomorphae</taxon>
        <taxon>Beloniformes</taxon>
        <taxon>Adrianichthyidae</taxon>
        <taxon>Oryziinae</taxon>
        <taxon>Oryzias</taxon>
    </lineage>
</organism>
<dbReference type="Proteomes" id="UP000646548">
    <property type="component" value="Unassembled WGS sequence"/>
</dbReference>
<evidence type="ECO:0000256" key="2">
    <source>
        <dbReference type="ARBA" id="ARBA00022475"/>
    </source>
</evidence>
<sequence length="122" mass="13707">MLPCSFPAGDDTVIHWFKQTPTQTRVHSYYENKNQLGQQDQRFKGRTSLFLEEISRGNASLKVTGVMVQDEGTYLCYSNSIIKKEEDGEISVNMTVYGNSHVIISSTITVVVINVLVGLEIF</sequence>